<sequence>MAYDYPSEKLSVYLSDDGGSDITFYVLTLASTFAKHWIPYCKKYKLETPCPAAYFSNSAPPTPASEDWASIRELYEEMKNRIQSVTELGGISKELRLEHNGFTGWESFSSPRDHDTILHILIGVSSSREVKGVDGCALPNLIYLAREKRPQHPHNFKAGAINSLIRVSEQMSNGPVILTLDCDMYSNSTRSLRDALCFFMDEEKGYEIAFVQFPQSFENVTRNDIYGSSLRTDMEVDFHGMDGFGGSMYIGTGCFHRRDTLCGRVFSKSQRDRGFWRKGNDNQYFIETAYDLEERLKDLASCTFEKDTQWGTEILLSKYNPASYGFRRIHPGLIMGYYVYILWAPSSLPTLYYCIIPSLHLLIGNSLFPQISSLWIIPYAYIIFSAYAYSLAEFLWSGGTFLAWWNDQRMWLYKRTSSYFFALVDTISRLVKYSSTTFTITSKVADQDAYQRYEQDIMDFETPSPMITILVTLAMLNLFCLAGLAKQLLVDFSRTLETMILQIIQNFFLVVINLPLYEALFERKDKGKVPSSVTVKSVFLALLACACFTFLH</sequence>
<feature type="transmembrane region" description="Helical" evidence="10">
    <location>
        <begin position="467"/>
        <end position="488"/>
    </location>
</feature>
<dbReference type="Pfam" id="PF03552">
    <property type="entry name" value="Cellulose_synt"/>
    <property type="match status" value="2"/>
</dbReference>
<evidence type="ECO:0000256" key="9">
    <source>
        <dbReference type="PIRSR" id="PIRSR605150-3"/>
    </source>
</evidence>
<keyword evidence="2" id="KW-0328">Glycosyltransferase</keyword>
<dbReference type="GO" id="GO:0012505">
    <property type="term" value="C:endomembrane system"/>
    <property type="evidence" value="ECO:0007669"/>
    <property type="project" value="UniProtKB-SubCell"/>
</dbReference>
<comment type="caution">
    <text evidence="11">The sequence shown here is derived from an EMBL/GenBank/DDBJ whole genome shotgun (WGS) entry which is preliminary data.</text>
</comment>
<feature type="binding site" evidence="8">
    <location>
        <position position="17"/>
    </location>
    <ligand>
        <name>UDP-alpha-D-glucose</name>
        <dbReference type="ChEBI" id="CHEBI:58885"/>
    </ligand>
</feature>
<reference evidence="11" key="1">
    <citation type="journal article" date="2016" name="Nat. Genet.">
        <title>A high-quality carrot genome assembly provides new insights into carotenoid accumulation and asterid genome evolution.</title>
        <authorList>
            <person name="Iorizzo M."/>
            <person name="Ellison S."/>
            <person name="Senalik D."/>
            <person name="Zeng P."/>
            <person name="Satapoomin P."/>
            <person name="Huang J."/>
            <person name="Bowman M."/>
            <person name="Iovene M."/>
            <person name="Sanseverino W."/>
            <person name="Cavagnaro P."/>
            <person name="Yildiz M."/>
            <person name="Macko-Podgorni A."/>
            <person name="Moranska E."/>
            <person name="Grzebelus E."/>
            <person name="Grzebelus D."/>
            <person name="Ashrafi H."/>
            <person name="Zheng Z."/>
            <person name="Cheng S."/>
            <person name="Spooner D."/>
            <person name="Van Deynze A."/>
            <person name="Simon P."/>
        </authorList>
    </citation>
    <scope>NUCLEOTIDE SEQUENCE [LARGE SCALE GENOMIC DNA]</scope>
    <source>
        <tissue evidence="11">Leaf</tissue>
    </source>
</reference>
<evidence type="ECO:0000256" key="6">
    <source>
        <dbReference type="ARBA" id="ARBA00023136"/>
    </source>
</evidence>
<evidence type="ECO:0000256" key="4">
    <source>
        <dbReference type="ARBA" id="ARBA00022692"/>
    </source>
</evidence>
<dbReference type="GO" id="GO:0030244">
    <property type="term" value="P:cellulose biosynthetic process"/>
    <property type="evidence" value="ECO:0007669"/>
    <property type="project" value="InterPro"/>
</dbReference>
<keyword evidence="4 10" id="KW-0812">Transmembrane</keyword>
<dbReference type="InterPro" id="IPR005150">
    <property type="entry name" value="Cellulose_synth"/>
</dbReference>
<dbReference type="Gene3D" id="3.90.550.10">
    <property type="entry name" value="Spore Coat Polysaccharide Biosynthesis Protein SpsA, Chain A"/>
    <property type="match status" value="1"/>
</dbReference>
<feature type="transmembrane region" description="Helical" evidence="10">
    <location>
        <begin position="379"/>
        <end position="405"/>
    </location>
</feature>
<proteinExistence type="predicted"/>
<name>A0A162AHX2_DAUCS</name>
<dbReference type="AlphaFoldDB" id="A0A162AHX2"/>
<protein>
    <submittedName>
        <fullName evidence="11">Uncharacterized protein</fullName>
    </submittedName>
</protein>
<evidence type="ECO:0000256" key="3">
    <source>
        <dbReference type="ARBA" id="ARBA00022679"/>
    </source>
</evidence>
<dbReference type="PANTHER" id="PTHR13301">
    <property type="entry name" value="X-BOX TRANSCRIPTION FACTOR-RELATED"/>
    <property type="match status" value="1"/>
</dbReference>
<keyword evidence="3" id="KW-0808">Transferase</keyword>
<feature type="transmembrane region" description="Helical" evidence="10">
    <location>
        <begin position="337"/>
        <end position="359"/>
    </location>
</feature>
<gene>
    <name evidence="11" type="ORF">DCAR_009905</name>
</gene>
<feature type="transmembrane region" description="Helical" evidence="10">
    <location>
        <begin position="533"/>
        <end position="551"/>
    </location>
</feature>
<accession>A0A162AHX2</accession>
<dbReference type="STRING" id="79200.A0A162AHX2"/>
<keyword evidence="5 10" id="KW-1133">Transmembrane helix</keyword>
<evidence type="ECO:0000256" key="7">
    <source>
        <dbReference type="ARBA" id="ARBA00023316"/>
    </source>
</evidence>
<evidence type="ECO:0000313" key="11">
    <source>
        <dbReference type="EMBL" id="KZN01151.1"/>
    </source>
</evidence>
<feature type="binding site" evidence="9">
    <location>
        <position position="157"/>
    </location>
    <ligand>
        <name>Mn(2+)</name>
        <dbReference type="ChEBI" id="CHEBI:29035"/>
    </ligand>
</feature>
<feature type="binding site" evidence="9">
    <location>
        <position position="181"/>
    </location>
    <ligand>
        <name>Mn(2+)</name>
        <dbReference type="ChEBI" id="CHEBI:29035"/>
    </ligand>
</feature>
<evidence type="ECO:0000256" key="10">
    <source>
        <dbReference type="SAM" id="Phobius"/>
    </source>
</evidence>
<evidence type="ECO:0000256" key="1">
    <source>
        <dbReference type="ARBA" id="ARBA00004127"/>
    </source>
</evidence>
<evidence type="ECO:0000256" key="8">
    <source>
        <dbReference type="PIRSR" id="PIRSR605150-2"/>
    </source>
</evidence>
<dbReference type="GO" id="GO:0071555">
    <property type="term" value="P:cell wall organization"/>
    <property type="evidence" value="ECO:0007669"/>
    <property type="project" value="UniProtKB-KW"/>
</dbReference>
<dbReference type="GO" id="GO:0016760">
    <property type="term" value="F:cellulose synthase (UDP-forming) activity"/>
    <property type="evidence" value="ECO:0007669"/>
    <property type="project" value="InterPro"/>
</dbReference>
<evidence type="ECO:0000256" key="2">
    <source>
        <dbReference type="ARBA" id="ARBA00022676"/>
    </source>
</evidence>
<dbReference type="GO" id="GO:0016020">
    <property type="term" value="C:membrane"/>
    <property type="evidence" value="ECO:0007669"/>
    <property type="project" value="InterPro"/>
</dbReference>
<dbReference type="Gramene" id="KZN01151">
    <property type="protein sequence ID" value="KZN01151"/>
    <property type="gene ID" value="DCAR_009905"/>
</dbReference>
<organism evidence="11">
    <name type="scientific">Daucus carota subsp. sativus</name>
    <name type="common">Carrot</name>
    <dbReference type="NCBI Taxonomy" id="79200"/>
    <lineage>
        <taxon>Eukaryota</taxon>
        <taxon>Viridiplantae</taxon>
        <taxon>Streptophyta</taxon>
        <taxon>Embryophyta</taxon>
        <taxon>Tracheophyta</taxon>
        <taxon>Spermatophyta</taxon>
        <taxon>Magnoliopsida</taxon>
        <taxon>eudicotyledons</taxon>
        <taxon>Gunneridae</taxon>
        <taxon>Pentapetalae</taxon>
        <taxon>asterids</taxon>
        <taxon>campanulids</taxon>
        <taxon>Apiales</taxon>
        <taxon>Apiaceae</taxon>
        <taxon>Apioideae</taxon>
        <taxon>Scandiceae</taxon>
        <taxon>Daucinae</taxon>
        <taxon>Daucus</taxon>
        <taxon>Daucus sect. Daucus</taxon>
    </lineage>
</organism>
<keyword evidence="6 10" id="KW-0472">Membrane</keyword>
<dbReference type="OMA" id="EWNQEIS"/>
<dbReference type="EMBL" id="LNRQ01000003">
    <property type="protein sequence ID" value="KZN01151.1"/>
    <property type="molecule type" value="Genomic_DNA"/>
</dbReference>
<keyword evidence="7" id="KW-0961">Cell wall biogenesis/degradation</keyword>
<feature type="transmembrane region" description="Helical" evidence="10">
    <location>
        <begin position="500"/>
        <end position="521"/>
    </location>
</feature>
<dbReference type="InterPro" id="IPR029044">
    <property type="entry name" value="Nucleotide-diphossugar_trans"/>
</dbReference>
<evidence type="ECO:0000256" key="5">
    <source>
        <dbReference type="ARBA" id="ARBA00022989"/>
    </source>
</evidence>
<comment type="subcellular location">
    <subcellularLocation>
        <location evidence="1">Endomembrane system</location>
        <topology evidence="1">Multi-pass membrane protein</topology>
    </subcellularLocation>
</comment>